<keyword evidence="13" id="KW-1185">Reference proteome</keyword>
<comment type="catalytic activity">
    <reaction evidence="9">
        <text>cytidine(34) in elongator tRNA(Met) + acetyl-CoA + ATP + H2O = N(4)-acetylcytidine(34) in elongator tRNA(Met) + ADP + phosphate + CoA + H(+)</text>
        <dbReference type="Rhea" id="RHEA:43788"/>
        <dbReference type="Rhea" id="RHEA-COMP:10693"/>
        <dbReference type="Rhea" id="RHEA-COMP:10694"/>
        <dbReference type="ChEBI" id="CHEBI:15377"/>
        <dbReference type="ChEBI" id="CHEBI:15378"/>
        <dbReference type="ChEBI" id="CHEBI:30616"/>
        <dbReference type="ChEBI" id="CHEBI:43474"/>
        <dbReference type="ChEBI" id="CHEBI:57287"/>
        <dbReference type="ChEBI" id="CHEBI:57288"/>
        <dbReference type="ChEBI" id="CHEBI:74900"/>
        <dbReference type="ChEBI" id="CHEBI:82748"/>
        <dbReference type="ChEBI" id="CHEBI:456216"/>
        <dbReference type="EC" id="2.3.1.193"/>
    </reaction>
</comment>
<dbReference type="InterPro" id="IPR013562">
    <property type="entry name" value="TmcA/NAT10_N"/>
</dbReference>
<dbReference type="CDD" id="cd04301">
    <property type="entry name" value="NAT_SF"/>
    <property type="match status" value="1"/>
</dbReference>
<reference evidence="12 13" key="1">
    <citation type="submission" date="2018-08" db="EMBL/GenBank/DDBJ databases">
        <title>Genomic taxonomy of the Vibrionaceae family.</title>
        <authorList>
            <person name="Gomez-Gil B."/>
            <person name="Tanaka M."/>
            <person name="Sawabe T."/>
            <person name="Enciso-Ibarra K."/>
        </authorList>
    </citation>
    <scope>NUCLEOTIDE SEQUENCE [LARGE SCALE GENOMIC DNA]</scope>
    <source>
        <strain evidence="12 13">CAIM 1831</strain>
    </source>
</reference>
<feature type="binding site" evidence="9">
    <location>
        <position position="508"/>
    </location>
    <ligand>
        <name>acetyl-CoA</name>
        <dbReference type="ChEBI" id="CHEBI:57288"/>
    </ligand>
</feature>
<keyword evidence="2 9" id="KW-0820">tRNA-binding</keyword>
<evidence type="ECO:0000256" key="5">
    <source>
        <dbReference type="ARBA" id="ARBA00022741"/>
    </source>
</evidence>
<proteinExistence type="inferred from homology"/>
<keyword evidence="4 9" id="KW-0819">tRNA processing</keyword>
<organism evidence="12 13">
    <name type="scientific">Vibrio alfacsensis</name>
    <dbReference type="NCBI Taxonomy" id="1074311"/>
    <lineage>
        <taxon>Bacteria</taxon>
        <taxon>Pseudomonadati</taxon>
        <taxon>Pseudomonadota</taxon>
        <taxon>Gammaproteobacteria</taxon>
        <taxon>Vibrionales</taxon>
        <taxon>Vibrionaceae</taxon>
        <taxon>Vibrio</taxon>
    </lineage>
</organism>
<gene>
    <name evidence="9" type="primary">tmcA</name>
    <name evidence="12" type="ORF">D1115_22410</name>
</gene>
<dbReference type="InterPro" id="IPR000182">
    <property type="entry name" value="GNAT_dom"/>
</dbReference>
<protein>
    <recommendedName>
        <fullName evidence="9">tRNA(Met) cytidine acetyltransferase TmcA</fullName>
        <ecNumber evidence="9">2.3.1.193</ecNumber>
    </recommendedName>
</protein>
<dbReference type="SUPFAM" id="SSF55729">
    <property type="entry name" value="Acyl-CoA N-acyltransferases (Nat)"/>
    <property type="match status" value="1"/>
</dbReference>
<dbReference type="Gene3D" id="3.40.50.11040">
    <property type="match status" value="1"/>
</dbReference>
<dbReference type="InterPro" id="IPR007807">
    <property type="entry name" value="TcmA/NAT10_helicase"/>
</dbReference>
<evidence type="ECO:0000256" key="2">
    <source>
        <dbReference type="ARBA" id="ARBA00022555"/>
    </source>
</evidence>
<feature type="binding site" evidence="9">
    <location>
        <position position="156"/>
    </location>
    <ligand>
        <name>ATP</name>
        <dbReference type="ChEBI" id="CHEBI:30616"/>
    </ligand>
</feature>
<comment type="caution">
    <text evidence="9">Lacks conserved residue(s) required for the propagation of feature annotation.</text>
</comment>
<evidence type="ECO:0000256" key="9">
    <source>
        <dbReference type="HAMAP-Rule" id="MF_01886"/>
    </source>
</evidence>
<comment type="function">
    <text evidence="9">Catalyzes the formation of N(4)-acetylcytidine (ac(4)C) at the wobble position of tRNA(Met), by using acetyl-CoA as an acetyl donor and ATP (or GTP).</text>
</comment>
<comment type="subcellular location">
    <subcellularLocation>
        <location evidence="9">Cytoplasm</location>
    </subcellularLocation>
</comment>
<dbReference type="RefSeq" id="WP_128813480.1">
    <property type="nucleotide sequence ID" value="NZ_CP032094.1"/>
</dbReference>
<dbReference type="Proteomes" id="UP000262832">
    <property type="component" value="Chromosome II"/>
</dbReference>
<dbReference type="Pfam" id="PF13718">
    <property type="entry name" value="GNAT_acetyltr_2"/>
    <property type="match status" value="1"/>
</dbReference>
<dbReference type="PANTHER" id="PTHR10925:SF5">
    <property type="entry name" value="RNA CYTIDINE ACETYLTRANSFERASE"/>
    <property type="match status" value="1"/>
</dbReference>
<dbReference type="PROSITE" id="PS51192">
    <property type="entry name" value="HELICASE_ATP_BIND_1"/>
    <property type="match status" value="1"/>
</dbReference>
<keyword evidence="5 9" id="KW-0547">Nucleotide-binding</keyword>
<keyword evidence="1 9" id="KW-0963">Cytoplasm</keyword>
<accession>A0ABN5PQ43</accession>
<keyword evidence="3 9" id="KW-0808">Transferase</keyword>
<evidence type="ECO:0000259" key="10">
    <source>
        <dbReference type="PROSITE" id="PS51186"/>
    </source>
</evidence>
<evidence type="ECO:0000256" key="1">
    <source>
        <dbReference type="ARBA" id="ARBA00022490"/>
    </source>
</evidence>
<evidence type="ECO:0000256" key="3">
    <source>
        <dbReference type="ARBA" id="ARBA00022679"/>
    </source>
</evidence>
<dbReference type="InterPro" id="IPR014001">
    <property type="entry name" value="Helicase_ATP-bd"/>
</dbReference>
<feature type="domain" description="Helicase ATP-binding" evidence="11">
    <location>
        <begin position="166"/>
        <end position="308"/>
    </location>
</feature>
<evidence type="ECO:0000313" key="12">
    <source>
        <dbReference type="EMBL" id="AXY03595.1"/>
    </source>
</evidence>
<dbReference type="InterPro" id="IPR032672">
    <property type="entry name" value="TmcA/NAT10/Kre33"/>
</dbReference>
<feature type="domain" description="N-acetyltransferase" evidence="10">
    <location>
        <begin position="347"/>
        <end position="543"/>
    </location>
</feature>
<dbReference type="InterPro" id="IPR027417">
    <property type="entry name" value="P-loop_NTPase"/>
</dbReference>
<evidence type="ECO:0000256" key="7">
    <source>
        <dbReference type="ARBA" id="ARBA00022884"/>
    </source>
</evidence>
<dbReference type="EMBL" id="CP032094">
    <property type="protein sequence ID" value="AXY03595.1"/>
    <property type="molecule type" value="Genomic_DNA"/>
</dbReference>
<dbReference type="PROSITE" id="PS51186">
    <property type="entry name" value="GNAT"/>
    <property type="match status" value="1"/>
</dbReference>
<sequence length="673" mass="75149">MHIHSQFLSQIQTQSQLTFQRTGVVVYGDTSWQDTLISDFYHSQTKQTWFCVGEWSLDNAHCVLAKQGHRLLGRECDVLLFDARKEFDANSFTAALGALVGGGILIVVADKAKRNNAAEQWIQTQWQKLVVVEQNKALPELPELSIADKNARFSEQSNAIELIEKVVTGHRKRPLVLTADRGRGKSSALGIASAQLMLDRPLRILLTAPSINAVEPVFQHALRLLSDAQRVRKDRLDLGDGYIQFIAPDELLSSLPTCDLLLVDEAAAIPVPMLKQITEHYHRLVFSSTVHGYEGCGRGFTLKFVEWLNKQRPGMKTCHLKQPIRWGKQDNLEAWLYDAFVLDTDLVDIRNVEPGNITLFKLDKSELISKPSVLKSCFSLLVNAHYQTSPNDLLHLLQDASSDLYIAQHNNDIVGVLLTVEEGALDDGVIQDVQLGKRRPRGHLTPVTIASQLGFPHIAKLSSLRIMRIAVHPSVQGQGIGQKILEQLHQSVASHISYLSTSFGATTELVQFWGEAGFQSIRLGTMRDAASGSYSLLMVRPCGINAQPWIGELQSLFEEMLSLSVSHVYPKLEPSLLRTLLQQVSVPRPFNLAKLELIKCYSQGGSSYESVSLWIQQWLLNNGMIGVSDFVVSKVLLNLSWNECAMQYGFTGRKQIEAQLRKELQTLIGQFTV</sequence>
<dbReference type="Gene3D" id="3.40.50.300">
    <property type="entry name" value="P-loop containing nucleotide triphosphate hydrolases"/>
    <property type="match status" value="1"/>
</dbReference>
<feature type="binding site" evidence="9">
    <location>
        <position position="325"/>
    </location>
    <ligand>
        <name>ATP</name>
        <dbReference type="ChEBI" id="CHEBI:30616"/>
    </ligand>
</feature>
<evidence type="ECO:0000259" key="11">
    <source>
        <dbReference type="PROSITE" id="PS51192"/>
    </source>
</evidence>
<dbReference type="Gene3D" id="3.40.630.30">
    <property type="match status" value="1"/>
</dbReference>
<dbReference type="Pfam" id="PF08351">
    <property type="entry name" value="TmcA_N"/>
    <property type="match status" value="1"/>
</dbReference>
<dbReference type="InterPro" id="IPR016181">
    <property type="entry name" value="Acyl_CoA_acyltransferase"/>
</dbReference>
<dbReference type="SUPFAM" id="SSF52540">
    <property type="entry name" value="P-loop containing nucleoside triphosphate hydrolases"/>
    <property type="match status" value="1"/>
</dbReference>
<keyword evidence="8 9" id="KW-0012">Acyltransferase</keyword>
<name>A0ABN5PQ43_9VIBR</name>
<keyword evidence="7 9" id="KW-0694">RNA-binding</keyword>
<dbReference type="Pfam" id="PF05127">
    <property type="entry name" value="NAT10_TcmA_helicase"/>
    <property type="match status" value="1"/>
</dbReference>
<dbReference type="HAMAP" id="MF_01886">
    <property type="entry name" value="tRNA_acetyltr_TmcA"/>
    <property type="match status" value="1"/>
</dbReference>
<comment type="similarity">
    <text evidence="9">Belongs to the TmcA family.</text>
</comment>
<dbReference type="PANTHER" id="PTHR10925">
    <property type="entry name" value="N-ACETYLTRANSFERASE 10"/>
    <property type="match status" value="1"/>
</dbReference>
<evidence type="ECO:0000256" key="8">
    <source>
        <dbReference type="ARBA" id="ARBA00023315"/>
    </source>
</evidence>
<dbReference type="EC" id="2.3.1.193" evidence="9"/>
<evidence type="ECO:0000256" key="4">
    <source>
        <dbReference type="ARBA" id="ARBA00022694"/>
    </source>
</evidence>
<dbReference type="InterPro" id="IPR024914">
    <property type="entry name" value="tRNA_acetyltr_TmcA"/>
</dbReference>
<feature type="binding site" evidence="9">
    <location>
        <begin position="469"/>
        <end position="471"/>
    </location>
    <ligand>
        <name>acetyl-CoA</name>
        <dbReference type="ChEBI" id="CHEBI:57288"/>
    </ligand>
</feature>
<keyword evidence="6 9" id="KW-0067">ATP-binding</keyword>
<evidence type="ECO:0000313" key="13">
    <source>
        <dbReference type="Proteomes" id="UP000262832"/>
    </source>
</evidence>
<evidence type="ECO:0000256" key="6">
    <source>
        <dbReference type="ARBA" id="ARBA00022840"/>
    </source>
</evidence>